<accession>A0A0W0FT96</accession>
<reference evidence="1 2" key="1">
    <citation type="submission" date="2015-12" db="EMBL/GenBank/DDBJ databases">
        <title>Draft genome sequence of Moniliophthora roreri, the causal agent of frosty pod rot of cacao.</title>
        <authorList>
            <person name="Aime M.C."/>
            <person name="Diaz-Valderrama J.R."/>
            <person name="Kijpornyongpan T."/>
            <person name="Phillips-Mora W."/>
        </authorList>
    </citation>
    <scope>NUCLEOTIDE SEQUENCE [LARGE SCALE GENOMIC DNA]</scope>
    <source>
        <strain evidence="1 2">MCA 2952</strain>
    </source>
</reference>
<protein>
    <submittedName>
        <fullName evidence="1">Uncharacterized protein</fullName>
    </submittedName>
</protein>
<dbReference type="EMBL" id="LATX01001667">
    <property type="protein sequence ID" value="KTB39561.1"/>
    <property type="molecule type" value="Genomic_DNA"/>
</dbReference>
<sequence length="39" mass="4224">MEAGAEYTLLEFGAEHGMDVTSEAMRAVTGILRVLLLMP</sequence>
<organism evidence="1 2">
    <name type="scientific">Moniliophthora roreri</name>
    <name type="common">Frosty pod rot fungus</name>
    <name type="synonym">Monilia roreri</name>
    <dbReference type="NCBI Taxonomy" id="221103"/>
    <lineage>
        <taxon>Eukaryota</taxon>
        <taxon>Fungi</taxon>
        <taxon>Dikarya</taxon>
        <taxon>Basidiomycota</taxon>
        <taxon>Agaricomycotina</taxon>
        <taxon>Agaricomycetes</taxon>
        <taxon>Agaricomycetidae</taxon>
        <taxon>Agaricales</taxon>
        <taxon>Marasmiineae</taxon>
        <taxon>Marasmiaceae</taxon>
        <taxon>Moniliophthora</taxon>
    </lineage>
</organism>
<evidence type="ECO:0000313" key="2">
    <source>
        <dbReference type="Proteomes" id="UP000054988"/>
    </source>
</evidence>
<comment type="caution">
    <text evidence="1">The sequence shown here is derived from an EMBL/GenBank/DDBJ whole genome shotgun (WGS) entry which is preliminary data.</text>
</comment>
<dbReference type="AlphaFoldDB" id="A0A0W0FT96"/>
<dbReference type="Proteomes" id="UP000054988">
    <property type="component" value="Unassembled WGS sequence"/>
</dbReference>
<proteinExistence type="predicted"/>
<gene>
    <name evidence="1" type="ORF">WG66_7852</name>
</gene>
<evidence type="ECO:0000313" key="1">
    <source>
        <dbReference type="EMBL" id="KTB39561.1"/>
    </source>
</evidence>
<name>A0A0W0FT96_MONRR</name>